<evidence type="ECO:0000256" key="1">
    <source>
        <dbReference type="SAM" id="MobiDB-lite"/>
    </source>
</evidence>
<dbReference type="AlphaFoldDB" id="A0AAV2G9Q0"/>
<protein>
    <submittedName>
        <fullName evidence="2">Uncharacterized protein</fullName>
    </submittedName>
</protein>
<feature type="region of interest" description="Disordered" evidence="1">
    <location>
        <begin position="1"/>
        <end position="55"/>
    </location>
</feature>
<gene>
    <name evidence="2" type="ORF">LTRI10_LOCUS46201</name>
</gene>
<evidence type="ECO:0000313" key="3">
    <source>
        <dbReference type="Proteomes" id="UP001497516"/>
    </source>
</evidence>
<proteinExistence type="predicted"/>
<organism evidence="2 3">
    <name type="scientific">Linum trigynum</name>
    <dbReference type="NCBI Taxonomy" id="586398"/>
    <lineage>
        <taxon>Eukaryota</taxon>
        <taxon>Viridiplantae</taxon>
        <taxon>Streptophyta</taxon>
        <taxon>Embryophyta</taxon>
        <taxon>Tracheophyta</taxon>
        <taxon>Spermatophyta</taxon>
        <taxon>Magnoliopsida</taxon>
        <taxon>eudicotyledons</taxon>
        <taxon>Gunneridae</taxon>
        <taxon>Pentapetalae</taxon>
        <taxon>rosids</taxon>
        <taxon>fabids</taxon>
        <taxon>Malpighiales</taxon>
        <taxon>Linaceae</taxon>
        <taxon>Linum</taxon>
    </lineage>
</organism>
<name>A0AAV2G9Q0_9ROSI</name>
<accession>A0AAV2G9Q0</accession>
<feature type="compositionally biased region" description="Polar residues" evidence="1">
    <location>
        <begin position="46"/>
        <end position="55"/>
    </location>
</feature>
<evidence type="ECO:0000313" key="2">
    <source>
        <dbReference type="EMBL" id="CAL1406480.1"/>
    </source>
</evidence>
<reference evidence="2 3" key="1">
    <citation type="submission" date="2024-04" db="EMBL/GenBank/DDBJ databases">
        <authorList>
            <person name="Fracassetti M."/>
        </authorList>
    </citation>
    <scope>NUCLEOTIDE SEQUENCE [LARGE SCALE GENOMIC DNA]</scope>
</reference>
<dbReference type="Proteomes" id="UP001497516">
    <property type="component" value="Chromosome 8"/>
</dbReference>
<keyword evidence="3" id="KW-1185">Reference proteome</keyword>
<dbReference type="EMBL" id="OZ034821">
    <property type="protein sequence ID" value="CAL1406480.1"/>
    <property type="molecule type" value="Genomic_DNA"/>
</dbReference>
<sequence length="98" mass="10759">MDLSTKLGKSHRDGNRIVGEEGARLPPRNPTLGSSNTHPPYPPPTNLTNKPSTSTASVASPYFGIVGVSPLFHFTFIELQTQIWTKAPKNVTERFQAR</sequence>
<feature type="compositionally biased region" description="Basic and acidic residues" evidence="1">
    <location>
        <begin position="10"/>
        <end position="23"/>
    </location>
</feature>